<dbReference type="Proteomes" id="UP000694257">
    <property type="component" value="Chromosome"/>
</dbReference>
<dbReference type="RefSeq" id="WP_218474002.1">
    <property type="nucleotide sequence ID" value="NZ_BAABJN010000005.1"/>
</dbReference>
<dbReference type="InterPro" id="IPR057899">
    <property type="entry name" value="Gp53"/>
</dbReference>
<accession>A0ABX8RSJ9</accession>
<dbReference type="EMBL" id="CP078145">
    <property type="protein sequence ID" value="QXN92594.1"/>
    <property type="molecule type" value="Genomic_DNA"/>
</dbReference>
<gene>
    <name evidence="1" type="ORF">KV110_05485</name>
</gene>
<sequence>MRELLDTKKVQNLIGRAASAVVREWPGVIDAEDLGQELWLWILTSKSVQTKIVGSDDYLSYRLLVQHGHKIASAEAEKNIRFATNVQYSTDDVRKALDGQLRWAELLDDLTAAMEVIRAKNPQYADAIRKRFGEKQKGIDYNAVKRGVIAVTEEMNRQARVKRAEYGDGPGARRVVSNAAAQTASKGNE</sequence>
<keyword evidence="2" id="KW-1185">Reference proteome</keyword>
<evidence type="ECO:0000313" key="1">
    <source>
        <dbReference type="EMBL" id="QXN92594.1"/>
    </source>
</evidence>
<dbReference type="Pfam" id="PF25684">
    <property type="entry name" value="Mycobacteriophage_Gp53"/>
    <property type="match status" value="1"/>
</dbReference>
<name>A0ABX8RSJ9_NOCIO</name>
<proteinExistence type="predicted"/>
<evidence type="ECO:0000313" key="2">
    <source>
        <dbReference type="Proteomes" id="UP000694257"/>
    </source>
</evidence>
<protein>
    <recommendedName>
        <fullName evidence="3">RNA polymerase sigma factor</fullName>
    </recommendedName>
</protein>
<reference evidence="1 2" key="1">
    <citation type="submission" date="2021-07" db="EMBL/GenBank/DDBJ databases">
        <title>Whole Genome Sequence of Nocardia Iowensis.</title>
        <authorList>
            <person name="Lamm A."/>
            <person name="Collins-Fairclough A.M."/>
            <person name="Bunk B."/>
            <person name="Sproer C."/>
        </authorList>
    </citation>
    <scope>NUCLEOTIDE SEQUENCE [LARGE SCALE GENOMIC DNA]</scope>
    <source>
        <strain evidence="1 2">NRRL 5646</strain>
    </source>
</reference>
<organism evidence="1 2">
    <name type="scientific">Nocardia iowensis</name>
    <dbReference type="NCBI Taxonomy" id="204891"/>
    <lineage>
        <taxon>Bacteria</taxon>
        <taxon>Bacillati</taxon>
        <taxon>Actinomycetota</taxon>
        <taxon>Actinomycetes</taxon>
        <taxon>Mycobacteriales</taxon>
        <taxon>Nocardiaceae</taxon>
        <taxon>Nocardia</taxon>
    </lineage>
</organism>
<evidence type="ECO:0008006" key="3">
    <source>
        <dbReference type="Google" id="ProtNLM"/>
    </source>
</evidence>